<protein>
    <submittedName>
        <fullName evidence="9">Loc402794 protein</fullName>
    </submittedName>
</protein>
<feature type="region of interest" description="Disordered" evidence="7">
    <location>
        <begin position="44"/>
        <end position="91"/>
    </location>
</feature>
<organism evidence="9">
    <name type="scientific">Coptotermes formosanus</name>
    <name type="common">Formosan subterranean termite</name>
    <dbReference type="NCBI Taxonomy" id="36987"/>
    <lineage>
        <taxon>Eukaryota</taxon>
        <taxon>Metazoa</taxon>
        <taxon>Ecdysozoa</taxon>
        <taxon>Arthropoda</taxon>
        <taxon>Hexapoda</taxon>
        <taxon>Insecta</taxon>
        <taxon>Pterygota</taxon>
        <taxon>Neoptera</taxon>
        <taxon>Polyneoptera</taxon>
        <taxon>Dictyoptera</taxon>
        <taxon>Blattodea</taxon>
        <taxon>Blattoidea</taxon>
        <taxon>Termitoidae</taxon>
        <taxon>Rhinotermitidae</taxon>
        <taxon>Coptotermes</taxon>
    </lineage>
</organism>
<comment type="subcellular location">
    <subcellularLocation>
        <location evidence="1">Cell projection</location>
        <location evidence="1">Cilium</location>
    </subcellularLocation>
    <subcellularLocation>
        <location evidence="2">Cytoplasm</location>
        <location evidence="2">Cytoskeleton</location>
    </subcellularLocation>
</comment>
<keyword evidence="3" id="KW-0963">Cytoplasm</keyword>
<keyword evidence="5" id="KW-0966">Cell projection</keyword>
<evidence type="ECO:0000256" key="2">
    <source>
        <dbReference type="ARBA" id="ARBA00004245"/>
    </source>
</evidence>
<keyword evidence="4" id="KW-0206">Cytoskeleton</keyword>
<dbReference type="Pfam" id="PF13864">
    <property type="entry name" value="Enkurin"/>
    <property type="match status" value="1"/>
</dbReference>
<reference evidence="9" key="1">
    <citation type="submission" date="2013-02" db="EMBL/GenBank/DDBJ databases">
        <title>Immune-Related transcriptome of Coptotermes formosanus Shiraki workers: the defense mechanism.</title>
        <authorList>
            <person name="Hussain A."/>
            <person name="Li Y.F."/>
            <person name="Cheng Y."/>
            <person name="Liu Y."/>
            <person name="Chen C.C."/>
            <person name="Wen S.Y."/>
        </authorList>
    </citation>
    <scope>NUCLEOTIDE SEQUENCE</scope>
</reference>
<evidence type="ECO:0000256" key="4">
    <source>
        <dbReference type="ARBA" id="ARBA00023212"/>
    </source>
</evidence>
<dbReference type="InterPro" id="IPR052102">
    <property type="entry name" value="Enkurin_domain-protein"/>
</dbReference>
<feature type="coiled-coil region" evidence="6">
    <location>
        <begin position="172"/>
        <end position="232"/>
    </location>
</feature>
<feature type="compositionally biased region" description="Basic and acidic residues" evidence="7">
    <location>
        <begin position="44"/>
        <end position="66"/>
    </location>
</feature>
<dbReference type="PANTHER" id="PTHR21490">
    <property type="entry name" value="ENKURIN-RELATED"/>
    <property type="match status" value="1"/>
</dbReference>
<accession>R4UK30</accession>
<feature type="domain" description="Enkurin" evidence="8">
    <location>
        <begin position="145"/>
        <end position="237"/>
    </location>
</feature>
<dbReference type="EMBL" id="KC571940">
    <property type="protein sequence ID" value="AGM32439.1"/>
    <property type="molecule type" value="mRNA"/>
</dbReference>
<dbReference type="GO" id="GO:0005516">
    <property type="term" value="F:calmodulin binding"/>
    <property type="evidence" value="ECO:0007669"/>
    <property type="project" value="TreeGrafter"/>
</dbReference>
<evidence type="ECO:0000256" key="5">
    <source>
        <dbReference type="ARBA" id="ARBA00023273"/>
    </source>
</evidence>
<evidence type="ECO:0000313" key="9">
    <source>
        <dbReference type="EMBL" id="AGM32439.1"/>
    </source>
</evidence>
<evidence type="ECO:0000256" key="3">
    <source>
        <dbReference type="ARBA" id="ARBA00022490"/>
    </source>
</evidence>
<sequence>MGETIYNLIQPPPPVQTHNNLHVSNFAKRSVQFNTVKRYAHRTFGEPLDKIRKDPKDPLKAHERTPDLPPRPRTTSHGNETLNKPPVPIREEIPPIVDAPERNFIRENIKEAPETTVLKPEKKKTWYTEKSEYGQTPRYLDNVKREFMAETAYWDGVRESLLPEDNETRCRLLTEEERLKILEGLKMNLTENKKKYGSLSFGQDHMSFRKRKEGMENEAKQLEEDIKLFSRQNVYITEN</sequence>
<evidence type="ECO:0000256" key="6">
    <source>
        <dbReference type="SAM" id="Coils"/>
    </source>
</evidence>
<evidence type="ECO:0000256" key="1">
    <source>
        <dbReference type="ARBA" id="ARBA00004138"/>
    </source>
</evidence>
<dbReference type="AlphaFoldDB" id="R4UK30"/>
<dbReference type="InterPro" id="IPR027012">
    <property type="entry name" value="Enkurin_dom"/>
</dbReference>
<evidence type="ECO:0000259" key="8">
    <source>
        <dbReference type="PROSITE" id="PS51665"/>
    </source>
</evidence>
<dbReference type="GO" id="GO:0005929">
    <property type="term" value="C:cilium"/>
    <property type="evidence" value="ECO:0007669"/>
    <property type="project" value="UniProtKB-SubCell"/>
</dbReference>
<proteinExistence type="evidence at transcript level"/>
<dbReference type="PANTHER" id="PTHR21490:SF0">
    <property type="entry name" value="ENKURIN"/>
    <property type="match status" value="1"/>
</dbReference>
<evidence type="ECO:0000256" key="7">
    <source>
        <dbReference type="SAM" id="MobiDB-lite"/>
    </source>
</evidence>
<dbReference type="PROSITE" id="PS51665">
    <property type="entry name" value="ENKURIN"/>
    <property type="match status" value="1"/>
</dbReference>
<keyword evidence="6" id="KW-0175">Coiled coil</keyword>
<dbReference type="GO" id="GO:0005856">
    <property type="term" value="C:cytoskeleton"/>
    <property type="evidence" value="ECO:0007669"/>
    <property type="project" value="UniProtKB-SubCell"/>
</dbReference>
<name>R4UK30_COPFO</name>